<dbReference type="PATRIC" id="fig|926566.3.peg.3069"/>
<evidence type="ECO:0000259" key="2">
    <source>
        <dbReference type="Pfam" id="PF01610"/>
    </source>
</evidence>
<dbReference type="InterPro" id="IPR047951">
    <property type="entry name" value="Transpos_ISL3"/>
</dbReference>
<reference evidence="4 5" key="1">
    <citation type="submission" date="2012-06" db="EMBL/GenBank/DDBJ databases">
        <title>Complete genome of Terriglobus roseus DSM 18391.</title>
        <authorList>
            <consortium name="US DOE Joint Genome Institute (JGI-PGF)"/>
            <person name="Lucas S."/>
            <person name="Copeland A."/>
            <person name="Lapidus A."/>
            <person name="Glavina del Rio T."/>
            <person name="Dalin E."/>
            <person name="Tice H."/>
            <person name="Bruce D."/>
            <person name="Goodwin L."/>
            <person name="Pitluck S."/>
            <person name="Peters L."/>
            <person name="Mikhailova N."/>
            <person name="Munk A.C.C."/>
            <person name="Kyrpides N."/>
            <person name="Mavromatis K."/>
            <person name="Ivanova N."/>
            <person name="Brettin T."/>
            <person name="Detter J.C."/>
            <person name="Han C."/>
            <person name="Larimer F."/>
            <person name="Land M."/>
            <person name="Hauser L."/>
            <person name="Markowitz V."/>
            <person name="Cheng J.-F."/>
            <person name="Hugenholtz P."/>
            <person name="Woyke T."/>
            <person name="Wu D."/>
            <person name="Brambilla E."/>
            <person name="Klenk H.-P."/>
            <person name="Eisen J.A."/>
        </authorList>
    </citation>
    <scope>NUCLEOTIDE SEQUENCE [LARGE SCALE GENOMIC DNA]</scope>
    <source>
        <strain evidence="5">DSM 18391 / NRRL B-41598 / KBS 63</strain>
    </source>
</reference>
<accession>I3ZJB3</accession>
<name>I3ZJB3_TERRK</name>
<dbReference type="HOGENOM" id="CLU_029608_5_1_0"/>
<organism evidence="4 5">
    <name type="scientific">Terriglobus roseus (strain DSM 18391 / NRRL B-41598 / KBS 63)</name>
    <dbReference type="NCBI Taxonomy" id="926566"/>
    <lineage>
        <taxon>Bacteria</taxon>
        <taxon>Pseudomonadati</taxon>
        <taxon>Acidobacteriota</taxon>
        <taxon>Terriglobia</taxon>
        <taxon>Terriglobales</taxon>
        <taxon>Acidobacteriaceae</taxon>
        <taxon>Terriglobus</taxon>
    </lineage>
</organism>
<proteinExistence type="predicted"/>
<feature type="domain" description="Transposase IS204/IS1001/IS1096/IS1165 DDE" evidence="2">
    <location>
        <begin position="386"/>
        <end position="518"/>
    </location>
</feature>
<sequence>MRRGELVPNSTEVKLVCLRQQVGIVQVELRTCQAGSVCPCCGMASGRVHSRYRRQVLDLPWQGLPVRILLRTRKFFCVKERCKRKIFTEQLPGTVDRYARRSSRSSESLRWLALALGGRAGSRLARKLGLLISGATLLRQLRRQSKPPSAAPRVLGIDEWAWKKGHRYGTILCDLERGTVVDLLPTRDTAAVAAWLTKHPTIEVVSRDRASSFADAIRRGAPGAVQVADRWHLLNNLFEVLTRSLDRYRPAMRAVSDRLSSASPAMSPIGKPTLAAERKQQRRESRLQLYQEAKALMDSGVSQSEASRRLGVSPRTLQRWTACGAFPERKRRDFPSSVDGFTAYLTRRVDEGCTNVSQLWREIREQGFEGQLQTVWNWLRLHFGRSQNRRRSTMLKRSHPLSPKQVAWLMLKVDQSRSKYLTVLAESSPELASIANVAKSLFDLLRNRDAGRWTEWIEAARRSPLASFAKRLERDKDALLAALRLPWSNGMVEGQVHRLKLLKRQMYGRAGFHLLRERVLHAA</sequence>
<dbReference type="InterPro" id="IPR002560">
    <property type="entry name" value="Transposase_DDE"/>
</dbReference>
<feature type="domain" description="Transposase IS204/IS1001/IS1096/IS1165 zinc-finger" evidence="3">
    <location>
        <begin position="37"/>
        <end position="77"/>
    </location>
</feature>
<evidence type="ECO:0000313" key="5">
    <source>
        <dbReference type="Proteomes" id="UP000006056"/>
    </source>
</evidence>
<dbReference type="PANTHER" id="PTHR33498:SF1">
    <property type="entry name" value="TRANSPOSASE FOR INSERTION SEQUENCE ELEMENT IS1557"/>
    <property type="match status" value="1"/>
</dbReference>
<evidence type="ECO:0000259" key="3">
    <source>
        <dbReference type="Pfam" id="PF14690"/>
    </source>
</evidence>
<dbReference type="EMBL" id="CP003379">
    <property type="protein sequence ID" value="AFL89331.1"/>
    <property type="molecule type" value="Genomic_DNA"/>
</dbReference>
<dbReference type="AlphaFoldDB" id="I3ZJB3"/>
<dbReference type="Pfam" id="PF14690">
    <property type="entry name" value="Zn_ribbon_ISL3"/>
    <property type="match status" value="1"/>
</dbReference>
<feature type="region of interest" description="Disordered" evidence="1">
    <location>
        <begin position="262"/>
        <end position="281"/>
    </location>
</feature>
<dbReference type="eggNOG" id="COG3464">
    <property type="taxonomic scope" value="Bacteria"/>
</dbReference>
<dbReference type="OrthoDB" id="287363at2"/>
<dbReference type="NCBIfam" id="NF033550">
    <property type="entry name" value="transpos_ISL3"/>
    <property type="match status" value="1"/>
</dbReference>
<dbReference type="RefSeq" id="WP_014786594.1">
    <property type="nucleotide sequence ID" value="NC_018014.1"/>
</dbReference>
<evidence type="ECO:0000313" key="4">
    <source>
        <dbReference type="EMBL" id="AFL89331.1"/>
    </source>
</evidence>
<dbReference type="eggNOG" id="COG4584">
    <property type="taxonomic scope" value="Bacteria"/>
</dbReference>
<evidence type="ECO:0000256" key="1">
    <source>
        <dbReference type="SAM" id="MobiDB-lite"/>
    </source>
</evidence>
<dbReference type="Pfam" id="PF01610">
    <property type="entry name" value="DDE_Tnp_ISL3"/>
    <property type="match status" value="2"/>
</dbReference>
<dbReference type="Proteomes" id="UP000006056">
    <property type="component" value="Chromosome"/>
</dbReference>
<dbReference type="InterPro" id="IPR029261">
    <property type="entry name" value="Transposase_Znf"/>
</dbReference>
<feature type="domain" description="Transposase IS204/IS1001/IS1096/IS1165 DDE" evidence="2">
    <location>
        <begin position="155"/>
        <end position="254"/>
    </location>
</feature>
<dbReference type="KEGG" id="trs:Terro_3101"/>
<dbReference type="PANTHER" id="PTHR33498">
    <property type="entry name" value="TRANSPOSASE FOR INSERTION SEQUENCE ELEMENT IS1557"/>
    <property type="match status" value="1"/>
</dbReference>
<protein>
    <submittedName>
        <fullName evidence="4">Transposase family protein</fullName>
    </submittedName>
</protein>
<keyword evidence="5" id="KW-1185">Reference proteome</keyword>
<gene>
    <name evidence="4" type="ordered locus">Terro_3101</name>
</gene>